<name>A0ACB0MFF1_TRIPR</name>
<keyword evidence="2" id="KW-1185">Reference proteome</keyword>
<accession>A0ACB0MFF1</accession>
<dbReference type="EMBL" id="CASHSV030000823">
    <property type="protein sequence ID" value="CAJ2679448.1"/>
    <property type="molecule type" value="Genomic_DNA"/>
</dbReference>
<dbReference type="Proteomes" id="UP001177021">
    <property type="component" value="Unassembled WGS sequence"/>
</dbReference>
<sequence>MIITGSDHAAIQRIKHQLQHSFNMKDLGDLHYFLGLVVCSDSKGIFLHQYKYTKNLISLAGLTLANPVDTPIEVNVKYCRDEGDLLSDPLLYRQLVGILNYLTITLLDISFALQHKVS</sequence>
<reference evidence="1" key="1">
    <citation type="submission" date="2023-10" db="EMBL/GenBank/DDBJ databases">
        <authorList>
            <person name="Rodriguez Cubillos JULIANA M."/>
            <person name="De Vega J."/>
        </authorList>
    </citation>
    <scope>NUCLEOTIDE SEQUENCE</scope>
</reference>
<evidence type="ECO:0000313" key="1">
    <source>
        <dbReference type="EMBL" id="CAJ2679448.1"/>
    </source>
</evidence>
<gene>
    <name evidence="1" type="ORF">MILVUS5_LOCUS41541</name>
</gene>
<comment type="caution">
    <text evidence="1">The sequence shown here is derived from an EMBL/GenBank/DDBJ whole genome shotgun (WGS) entry which is preliminary data.</text>
</comment>
<protein>
    <submittedName>
        <fullName evidence="1">Uncharacterized protein</fullName>
    </submittedName>
</protein>
<evidence type="ECO:0000313" key="2">
    <source>
        <dbReference type="Proteomes" id="UP001177021"/>
    </source>
</evidence>
<organism evidence="1 2">
    <name type="scientific">Trifolium pratense</name>
    <name type="common">Red clover</name>
    <dbReference type="NCBI Taxonomy" id="57577"/>
    <lineage>
        <taxon>Eukaryota</taxon>
        <taxon>Viridiplantae</taxon>
        <taxon>Streptophyta</taxon>
        <taxon>Embryophyta</taxon>
        <taxon>Tracheophyta</taxon>
        <taxon>Spermatophyta</taxon>
        <taxon>Magnoliopsida</taxon>
        <taxon>eudicotyledons</taxon>
        <taxon>Gunneridae</taxon>
        <taxon>Pentapetalae</taxon>
        <taxon>rosids</taxon>
        <taxon>fabids</taxon>
        <taxon>Fabales</taxon>
        <taxon>Fabaceae</taxon>
        <taxon>Papilionoideae</taxon>
        <taxon>50 kb inversion clade</taxon>
        <taxon>NPAAA clade</taxon>
        <taxon>Hologalegina</taxon>
        <taxon>IRL clade</taxon>
        <taxon>Trifolieae</taxon>
        <taxon>Trifolium</taxon>
    </lineage>
</organism>
<proteinExistence type="predicted"/>